<protein>
    <recommendedName>
        <fullName evidence="3">DUF4177 domain-containing protein</fullName>
    </recommendedName>
</protein>
<organism evidence="1 2">
    <name type="scientific">Paraburkholderia atlantica</name>
    <dbReference type="NCBI Taxonomy" id="2654982"/>
    <lineage>
        <taxon>Bacteria</taxon>
        <taxon>Pseudomonadati</taxon>
        <taxon>Pseudomonadota</taxon>
        <taxon>Betaproteobacteria</taxon>
        <taxon>Burkholderiales</taxon>
        <taxon>Burkholderiaceae</taxon>
        <taxon>Paraburkholderia</taxon>
    </lineage>
</organism>
<evidence type="ECO:0008006" key="3">
    <source>
        <dbReference type="Google" id="ProtNLM"/>
    </source>
</evidence>
<proteinExistence type="predicted"/>
<dbReference type="GeneID" id="301098321"/>
<evidence type="ECO:0000313" key="2">
    <source>
        <dbReference type="Proteomes" id="UP000002190"/>
    </source>
</evidence>
<dbReference type="eggNOG" id="ENOG50330F1">
    <property type="taxonomic scope" value="Bacteria"/>
</dbReference>
<dbReference type="AlphaFoldDB" id="D5WMC0"/>
<dbReference type="EMBL" id="CP002015">
    <property type="protein sequence ID" value="ADG20366.1"/>
    <property type="molecule type" value="Genomic_DNA"/>
</dbReference>
<name>D5WMC0_PARAM</name>
<evidence type="ECO:0000313" key="1">
    <source>
        <dbReference type="EMBL" id="ADG20366.1"/>
    </source>
</evidence>
<dbReference type="Proteomes" id="UP000002190">
    <property type="component" value="Chromosome 3"/>
</dbReference>
<accession>D5WMC0</accession>
<reference evidence="1 2" key="2">
    <citation type="journal article" date="2012" name="J. Bacteriol.">
        <title>Genome Sequences of Burkholderia sp. Strains CCGE1002 and H160, Isolated from Legume Nodules in Mexico and Brazil.</title>
        <authorList>
            <person name="Ormeno-Orrillo E."/>
            <person name="Rogel M.A."/>
            <person name="Chueire L.M."/>
            <person name="Tiedje J.M."/>
            <person name="Martinez-Romero E."/>
            <person name="Hungria M."/>
        </authorList>
    </citation>
    <scope>NUCLEOTIDE SEQUENCE [LARGE SCALE GENOMIC DNA]</scope>
    <source>
        <strain evidence="1 2">CCGE1002</strain>
    </source>
</reference>
<dbReference type="HOGENOM" id="CLU_191290_0_0_4"/>
<reference evidence="2" key="1">
    <citation type="submission" date="2010-04" db="EMBL/GenBank/DDBJ databases">
        <title>Complete sequence of chromosome 3 of Burkholderia sp. CCGE1002.</title>
        <authorList>
            <consortium name="US DOE Joint Genome Institute"/>
            <person name="Lucas S."/>
            <person name="Copeland A."/>
            <person name="Lapidus A."/>
            <person name="Cheng J.-F."/>
            <person name="Bruce D."/>
            <person name="Goodwin L."/>
            <person name="Pitluck S."/>
            <person name="Chertkov O."/>
            <person name="Detter J.C."/>
            <person name="Han C."/>
            <person name="Tapia R."/>
            <person name="Land M."/>
            <person name="Hauser L."/>
            <person name="Kyrpides N."/>
            <person name="Ovchinnikova G."/>
            <person name="Martinez-Romero E."/>
            <person name="Hernandez M.A.R."/>
            <person name="Tiedje J.M."/>
            <person name="Woyke T."/>
        </authorList>
    </citation>
    <scope>NUCLEOTIDE SEQUENCE [LARGE SCALE GENOMIC DNA]</scope>
    <source>
        <strain evidence="2">CCGE1002</strain>
    </source>
</reference>
<dbReference type="KEGG" id="bge:BC1002_6524"/>
<gene>
    <name evidence="1" type="ordered locus">BC1002_6524</name>
</gene>
<sequence>MYRYKMIQAPPTIAVTKESNSSSVAADYLESVVNKNATDGWEFYRVDLIGVSEEPGCLAGLGGQKATNQQYFVVTFRKPRDAHMAQ</sequence>
<dbReference type="RefSeq" id="WP_013094153.1">
    <property type="nucleotide sequence ID" value="NC_014119.1"/>
</dbReference>